<feature type="non-terminal residue" evidence="2">
    <location>
        <position position="1"/>
    </location>
</feature>
<comment type="caution">
    <text evidence="2">The sequence shown here is derived from an EMBL/GenBank/DDBJ whole genome shotgun (WGS) entry which is preliminary data.</text>
</comment>
<reference evidence="2" key="1">
    <citation type="submission" date="2021-02" db="EMBL/GenBank/DDBJ databases">
        <authorList>
            <person name="Dougan E. K."/>
            <person name="Rhodes N."/>
            <person name="Thang M."/>
            <person name="Chan C."/>
        </authorList>
    </citation>
    <scope>NUCLEOTIDE SEQUENCE</scope>
</reference>
<evidence type="ECO:0000313" key="3">
    <source>
        <dbReference type="Proteomes" id="UP000649617"/>
    </source>
</evidence>
<name>A0A812K280_SYMPI</name>
<dbReference type="Proteomes" id="UP000649617">
    <property type="component" value="Unassembled WGS sequence"/>
</dbReference>
<feature type="region of interest" description="Disordered" evidence="1">
    <location>
        <begin position="1"/>
        <end position="23"/>
    </location>
</feature>
<keyword evidence="3" id="KW-1185">Reference proteome</keyword>
<organism evidence="2 3">
    <name type="scientific">Symbiodinium pilosum</name>
    <name type="common">Dinoflagellate</name>
    <dbReference type="NCBI Taxonomy" id="2952"/>
    <lineage>
        <taxon>Eukaryota</taxon>
        <taxon>Sar</taxon>
        <taxon>Alveolata</taxon>
        <taxon>Dinophyceae</taxon>
        <taxon>Suessiales</taxon>
        <taxon>Symbiodiniaceae</taxon>
        <taxon>Symbiodinium</taxon>
    </lineage>
</organism>
<gene>
    <name evidence="2" type="primary">fumA</name>
    <name evidence="2" type="ORF">SPIL2461_LOCUS2778</name>
</gene>
<evidence type="ECO:0000313" key="2">
    <source>
        <dbReference type="EMBL" id="CAE7218775.1"/>
    </source>
</evidence>
<feature type="non-terminal residue" evidence="2">
    <location>
        <position position="97"/>
    </location>
</feature>
<evidence type="ECO:0000256" key="1">
    <source>
        <dbReference type="SAM" id="MobiDB-lite"/>
    </source>
</evidence>
<proteinExistence type="predicted"/>
<dbReference type="OrthoDB" id="425934at2759"/>
<sequence>HTASPGDETFSPEESGATGGAEQVDQAVATDPWGLEQRGDGVYELGCYSGAEVAQLRHVKLLRQAAVYWQTYDAFARVSMSVGINQLMLGMSYYILG</sequence>
<accession>A0A812K280</accession>
<dbReference type="EMBL" id="CAJNIZ010003114">
    <property type="protein sequence ID" value="CAE7218775.1"/>
    <property type="molecule type" value="Genomic_DNA"/>
</dbReference>
<protein>
    <submittedName>
        <fullName evidence="2">FumA protein</fullName>
    </submittedName>
</protein>
<dbReference type="AlphaFoldDB" id="A0A812K280"/>